<feature type="transmembrane region" description="Helical" evidence="6">
    <location>
        <begin position="441"/>
        <end position="460"/>
    </location>
</feature>
<feature type="transmembrane region" description="Helical" evidence="6">
    <location>
        <begin position="195"/>
        <end position="218"/>
    </location>
</feature>
<dbReference type="Pfam" id="PF03553">
    <property type="entry name" value="Na_H_antiporter"/>
    <property type="match status" value="1"/>
</dbReference>
<keyword evidence="5 6" id="KW-0472">Membrane</keyword>
<protein>
    <submittedName>
        <fullName evidence="8">Na+/H+ antiporter family protein</fullName>
    </submittedName>
</protein>
<dbReference type="PANTHER" id="PTHR43478:SF1">
    <property type="entry name" value="NA+_H+ ANTIPORTER NHAC-LIKE C-TERMINAL DOMAIN-CONTAINING PROTEIN"/>
    <property type="match status" value="1"/>
</dbReference>
<evidence type="ECO:0000313" key="9">
    <source>
        <dbReference type="Proteomes" id="UP000003107"/>
    </source>
</evidence>
<evidence type="ECO:0000259" key="7">
    <source>
        <dbReference type="Pfam" id="PF03553"/>
    </source>
</evidence>
<feature type="domain" description="Na+/H+ antiporter NhaC-like C-terminal" evidence="7">
    <location>
        <begin position="212"/>
        <end position="548"/>
    </location>
</feature>
<dbReference type="PANTHER" id="PTHR43478">
    <property type="entry name" value="NA+/H+ ANTIPORTER-RELATED"/>
    <property type="match status" value="1"/>
</dbReference>
<dbReference type="Proteomes" id="UP000003107">
    <property type="component" value="Unassembled WGS sequence"/>
</dbReference>
<feature type="transmembrane region" description="Helical" evidence="6">
    <location>
        <begin position="113"/>
        <end position="132"/>
    </location>
</feature>
<keyword evidence="4 6" id="KW-1133">Transmembrane helix</keyword>
<keyword evidence="3 6" id="KW-0812">Transmembrane</keyword>
<dbReference type="EMBL" id="ACVQ01000019">
    <property type="protein sequence ID" value="EET79550.1"/>
    <property type="molecule type" value="Genomic_DNA"/>
</dbReference>
<name>C6RGK0_9BACT</name>
<evidence type="ECO:0000256" key="5">
    <source>
        <dbReference type="ARBA" id="ARBA00023136"/>
    </source>
</evidence>
<evidence type="ECO:0000313" key="8">
    <source>
        <dbReference type="EMBL" id="EET79550.1"/>
    </source>
</evidence>
<feature type="transmembrane region" description="Helical" evidence="6">
    <location>
        <begin position="559"/>
        <end position="580"/>
    </location>
</feature>
<dbReference type="GO" id="GO:0005886">
    <property type="term" value="C:plasma membrane"/>
    <property type="evidence" value="ECO:0007669"/>
    <property type="project" value="UniProtKB-SubCell"/>
</dbReference>
<feature type="transmembrane region" description="Helical" evidence="6">
    <location>
        <begin position="537"/>
        <end position="553"/>
    </location>
</feature>
<dbReference type="AlphaFoldDB" id="C6RGK0"/>
<evidence type="ECO:0000256" key="6">
    <source>
        <dbReference type="SAM" id="Phobius"/>
    </source>
</evidence>
<evidence type="ECO:0000256" key="1">
    <source>
        <dbReference type="ARBA" id="ARBA00004651"/>
    </source>
</evidence>
<sequence>MARGAENLIKPTKNKKEFLMKKILFLSLLPILALAVDPEVAKKNAEIFGFWTLIPPVVAIVLAFITKDVVLSLFIGVFSGTFLINVIDSSIPMTFVKGFTDIVKRVVGSLADSWNAGIVLQVLCIGGVVALITKMGGTKAVAIWLSKKAKTGVSAQISTWVMGLFVFFDDYANSLIVGPIMRPITDKFKVSREKLAFIIDATAAPIAGLAVISTWVGLEISLIKQGYELIGITNVNAFSIFVETMPYRFYNLFMLFFIVCTAFMGREFAGMLKAERRARAGELHPRRGGAMIEDVEDKTLEPKENIKLQSSNAVIPLLVLILGAFVSFYFSGLGSLEGEALESAKAHPLTFHTFQATFGAADASVALFQSALLATVVAIFMAVYRKILTVREAIETWGKGWKTMITTIIILLLAWSLSSVIKELGTSRYLVDLLSQSTPKIVLPAAIFMLGSFISFSTGTSYGTMGILMPLAIPLASAVGIHSGLEGDALHAYMIVNISAVLTGAIFGDHCSPISDTTILSSMGAGCNHIDHVQTQMPYALAVCAISIFAGYFPTALGLSIWIVLPLGLLVTALVVRFVGQRV</sequence>
<comment type="subcellular location">
    <subcellularLocation>
        <location evidence="1">Cell membrane</location>
        <topology evidence="1">Multi-pass membrane protein</topology>
    </subcellularLocation>
</comment>
<feature type="transmembrane region" description="Helical" evidence="6">
    <location>
        <begin position="48"/>
        <end position="66"/>
    </location>
</feature>
<dbReference type="eggNOG" id="COG1757">
    <property type="taxonomic scope" value="Bacteria"/>
</dbReference>
<keyword evidence="2" id="KW-1003">Cell membrane</keyword>
<evidence type="ECO:0000256" key="2">
    <source>
        <dbReference type="ARBA" id="ARBA00022475"/>
    </source>
</evidence>
<organism evidence="8 9">
    <name type="scientific">Campylobacter showae RM3277</name>
    <dbReference type="NCBI Taxonomy" id="553219"/>
    <lineage>
        <taxon>Bacteria</taxon>
        <taxon>Pseudomonadati</taxon>
        <taxon>Campylobacterota</taxon>
        <taxon>Epsilonproteobacteria</taxon>
        <taxon>Campylobacterales</taxon>
        <taxon>Campylobacteraceae</taxon>
        <taxon>Campylobacter</taxon>
    </lineage>
</organism>
<feature type="transmembrane region" description="Helical" evidence="6">
    <location>
        <begin position="363"/>
        <end position="384"/>
    </location>
</feature>
<feature type="transmembrane region" description="Helical" evidence="6">
    <location>
        <begin position="249"/>
        <end position="269"/>
    </location>
</feature>
<evidence type="ECO:0000256" key="3">
    <source>
        <dbReference type="ARBA" id="ARBA00022692"/>
    </source>
</evidence>
<feature type="transmembrane region" description="Helical" evidence="6">
    <location>
        <begin position="404"/>
        <end position="421"/>
    </location>
</feature>
<proteinExistence type="predicted"/>
<gene>
    <name evidence="8" type="ORF">CAMSH0001_0654</name>
</gene>
<accession>C6RGK0</accession>
<feature type="transmembrane region" description="Helical" evidence="6">
    <location>
        <begin position="313"/>
        <end position="331"/>
    </location>
</feature>
<comment type="caution">
    <text evidence="8">The sequence shown here is derived from an EMBL/GenBank/DDBJ whole genome shotgun (WGS) entry which is preliminary data.</text>
</comment>
<keyword evidence="9" id="KW-1185">Reference proteome</keyword>
<dbReference type="STRING" id="553219.CAMSH0001_0654"/>
<reference evidence="8 9" key="1">
    <citation type="submission" date="2009-07" db="EMBL/GenBank/DDBJ databases">
        <authorList>
            <person name="Madupu R."/>
            <person name="Sebastian Y."/>
            <person name="Durkin A.S."/>
            <person name="Torralba M."/>
            <person name="Methe B."/>
            <person name="Sutton G.G."/>
            <person name="Strausberg R.L."/>
            <person name="Nelson K.E."/>
        </authorList>
    </citation>
    <scope>NUCLEOTIDE SEQUENCE [LARGE SCALE GENOMIC DNA]</scope>
    <source>
        <strain evidence="8 9">RM3277</strain>
    </source>
</reference>
<evidence type="ECO:0000256" key="4">
    <source>
        <dbReference type="ARBA" id="ARBA00022989"/>
    </source>
</evidence>
<feature type="transmembrane region" description="Helical" evidence="6">
    <location>
        <begin position="73"/>
        <end position="93"/>
    </location>
</feature>
<dbReference type="InterPro" id="IPR018461">
    <property type="entry name" value="Na/H_Antiport_NhaC-like_C"/>
</dbReference>